<keyword evidence="4 6" id="KW-0274">FAD</keyword>
<evidence type="ECO:0000256" key="5">
    <source>
        <dbReference type="PIRSR" id="PIRSR000137-1"/>
    </source>
</evidence>
<feature type="active site" description="Proton acceptor" evidence="5">
    <location>
        <position position="590"/>
    </location>
</feature>
<dbReference type="GO" id="GO:0050660">
    <property type="term" value="F:flavin adenine dinucleotide binding"/>
    <property type="evidence" value="ECO:0007669"/>
    <property type="project" value="InterPro"/>
</dbReference>
<evidence type="ECO:0000313" key="10">
    <source>
        <dbReference type="EMBL" id="CAQ19345.1"/>
    </source>
</evidence>
<organism evidence="10">
    <name type="scientific">Chrysomela tremula</name>
    <name type="common">Leaf beetle</name>
    <dbReference type="NCBI Taxonomy" id="63687"/>
    <lineage>
        <taxon>Eukaryota</taxon>
        <taxon>Metazoa</taxon>
        <taxon>Ecdysozoa</taxon>
        <taxon>Arthropoda</taxon>
        <taxon>Hexapoda</taxon>
        <taxon>Insecta</taxon>
        <taxon>Pterygota</taxon>
        <taxon>Neoptera</taxon>
        <taxon>Endopterygota</taxon>
        <taxon>Coleoptera</taxon>
        <taxon>Polyphaga</taxon>
        <taxon>Cucujiformia</taxon>
        <taxon>Chrysomeloidea</taxon>
        <taxon>Chrysomelidae</taxon>
        <taxon>Chrysomelinae</taxon>
        <taxon>Chrysomelini</taxon>
        <taxon>Chrysomela</taxon>
    </lineage>
</organism>
<dbReference type="InterPro" id="IPR007867">
    <property type="entry name" value="GMC_OxRtase_C"/>
</dbReference>
<evidence type="ECO:0000259" key="9">
    <source>
        <dbReference type="PROSITE" id="PS00624"/>
    </source>
</evidence>
<feature type="active site" description="Proton donor" evidence="5">
    <location>
        <position position="546"/>
    </location>
</feature>
<dbReference type="InterPro" id="IPR036188">
    <property type="entry name" value="FAD/NAD-bd_sf"/>
</dbReference>
<dbReference type="InterPro" id="IPR000172">
    <property type="entry name" value="GMC_OxRdtase_N"/>
</dbReference>
<evidence type="ECO:0000256" key="1">
    <source>
        <dbReference type="ARBA" id="ARBA00001974"/>
    </source>
</evidence>
<dbReference type="Pfam" id="PF05199">
    <property type="entry name" value="GMC_oxred_C"/>
    <property type="match status" value="1"/>
</dbReference>
<gene>
    <name evidence="10" type="primary">gmc</name>
</gene>
<evidence type="ECO:0000256" key="6">
    <source>
        <dbReference type="PIRSR" id="PIRSR000137-2"/>
    </source>
</evidence>
<dbReference type="PROSITE" id="PS00624">
    <property type="entry name" value="GMC_OXRED_2"/>
    <property type="match status" value="1"/>
</dbReference>
<feature type="domain" description="Glucose-methanol-choline oxidoreductase N-terminal" evidence="8">
    <location>
        <begin position="135"/>
        <end position="158"/>
    </location>
</feature>
<dbReference type="GO" id="GO:0016614">
    <property type="term" value="F:oxidoreductase activity, acting on CH-OH group of donors"/>
    <property type="evidence" value="ECO:0007669"/>
    <property type="project" value="InterPro"/>
</dbReference>
<feature type="domain" description="Glucose-methanol-choline oxidoreductase N-terminal" evidence="9">
    <location>
        <begin position="306"/>
        <end position="320"/>
    </location>
</feature>
<evidence type="ECO:0000256" key="7">
    <source>
        <dbReference type="RuleBase" id="RU003968"/>
    </source>
</evidence>
<dbReference type="PROSITE" id="PS00623">
    <property type="entry name" value="GMC_OXRED_1"/>
    <property type="match status" value="1"/>
</dbReference>
<dbReference type="SUPFAM" id="SSF54373">
    <property type="entry name" value="FAD-linked reductases, C-terminal domain"/>
    <property type="match status" value="1"/>
</dbReference>
<dbReference type="PIRSF" id="PIRSF000137">
    <property type="entry name" value="Alcohol_oxidase"/>
    <property type="match status" value="1"/>
</dbReference>
<evidence type="ECO:0000259" key="8">
    <source>
        <dbReference type="PROSITE" id="PS00623"/>
    </source>
</evidence>
<dbReference type="EMBL" id="AM947505">
    <property type="protein sequence ID" value="CAQ19345.1"/>
    <property type="molecule type" value="mRNA"/>
</dbReference>
<dbReference type="PANTHER" id="PTHR11552">
    <property type="entry name" value="GLUCOSE-METHANOL-CHOLINE GMC OXIDOREDUCTASE"/>
    <property type="match status" value="1"/>
</dbReference>
<sequence>MSDQILDATCPNNLQGSTAQLFLFLVNHLLLAKCDLGSPGHYPRDHGPLLEDGDEFDFIVVGGGSAGSVLANRLTSNGKWSVLVLEAGGYPSSISDIPLLATELANTNEDWQFVTEPSEKAFLADEHRRSIWPRGRALGGSSTINYMMYTRGNKRDFERWAELGNSGWDWNNIEKSYEEMENLVSDGEQKEKLLSLYEYESGEPVVDVIKQAAGYLGYPSVRREDPHNPLGYYSAPLTVGKGTRLNAAKAYLGKVKHRENLFVAVDALVTKVAIDNETKTATGVAVEINKRSLNLRARKEVILSAGAISSPQLLMLSGIGPKNHLDSLGIQAVENLPVGENLQDHMSFRGFAVKFGRGFEDSARTDKNLLDDAYEFFAHRRGAFSHISSLNLAGFINTRNGSVYPNIEVLHVSSHPGNDYAPIKVFRKLGFASFLDSLGRFGSNGQHLLSLFVALLKPRSRGRVTLKSTNPLDKPVIQAGYFTDEGDEDLENIMEGVRYLENLTETPAFLRHDPEIFRPEFCAHFAFRSDEYWKCVIRRLTSTLFHPVGTCKMGPEADETSVVDPWLRVKGVRNLRIADAAIMPEIVSSHTNAASMMIGYRAGEMIIDDWSSRQRYSEL</sequence>
<evidence type="ECO:0000256" key="4">
    <source>
        <dbReference type="ARBA" id="ARBA00022827"/>
    </source>
</evidence>
<comment type="similarity">
    <text evidence="2 7">Belongs to the GMC oxidoreductase family.</text>
</comment>
<dbReference type="AlphaFoldDB" id="B4F336"/>
<evidence type="ECO:0000256" key="2">
    <source>
        <dbReference type="ARBA" id="ARBA00010790"/>
    </source>
</evidence>
<proteinExistence type="evidence at transcript level"/>
<dbReference type="Gene3D" id="3.50.50.60">
    <property type="entry name" value="FAD/NAD(P)-binding domain"/>
    <property type="match status" value="1"/>
</dbReference>
<dbReference type="Gene3D" id="3.30.560.10">
    <property type="entry name" value="Glucose Oxidase, domain 3"/>
    <property type="match status" value="1"/>
</dbReference>
<keyword evidence="3 7" id="KW-0285">Flavoprotein</keyword>
<protein>
    <submittedName>
        <fullName evidence="10">Putative glucose-methanol-choline (GMC) oxidoreductase</fullName>
    </submittedName>
</protein>
<dbReference type="SUPFAM" id="SSF51905">
    <property type="entry name" value="FAD/NAD(P)-binding domain"/>
    <property type="match status" value="1"/>
</dbReference>
<accession>B4F336</accession>
<dbReference type="InterPro" id="IPR012132">
    <property type="entry name" value="GMC_OxRdtase"/>
</dbReference>
<dbReference type="Pfam" id="PF00732">
    <property type="entry name" value="GMC_oxred_N"/>
    <property type="match status" value="1"/>
</dbReference>
<name>B4F336_CHRTR</name>
<dbReference type="PANTHER" id="PTHR11552:SF147">
    <property type="entry name" value="CHOLINE DEHYDROGENASE, MITOCHONDRIAL"/>
    <property type="match status" value="1"/>
</dbReference>
<feature type="binding site" evidence="6">
    <location>
        <position position="269"/>
    </location>
    <ligand>
        <name>FAD</name>
        <dbReference type="ChEBI" id="CHEBI:57692"/>
    </ligand>
</feature>
<evidence type="ECO:0000256" key="3">
    <source>
        <dbReference type="ARBA" id="ARBA00022630"/>
    </source>
</evidence>
<reference evidence="10" key="1">
    <citation type="journal article" date="2008" name="J. Biol. Chem.">
        <title>Salicyl Alcohol Oxidase of the Chemical Defense Secretion of Two Chrysomelid Leaf Beetles: MOLECULAR AND FUNCTIONAL CHARACTERIZATION OF TWO NEW MEMBERS OF THE GLUCOSE-METHANOL-CHOLINE OXIDOREDUCTASE GENE FAMILY.</title>
        <authorList>
            <person name="Michalski C."/>
            <person name="Mohagheghi H."/>
            <person name="Nimtz M."/>
            <person name="Pasteels J."/>
            <person name="Ober D."/>
        </authorList>
    </citation>
    <scope>NUCLEOTIDE SEQUENCE</scope>
    <source>
        <tissue evidence="10">Whole insect</tissue>
    </source>
</reference>
<comment type="cofactor">
    <cofactor evidence="1 6">
        <name>FAD</name>
        <dbReference type="ChEBI" id="CHEBI:57692"/>
    </cofactor>
</comment>